<comment type="subcellular location">
    <subcellularLocation>
        <location evidence="8">Cytoplasm</location>
    </subcellularLocation>
</comment>
<keyword evidence="5 8" id="KW-0648">Protein biosynthesis</keyword>
<evidence type="ECO:0000256" key="8">
    <source>
        <dbReference type="HAMAP-Rule" id="MF_00423"/>
    </source>
</evidence>
<dbReference type="SUPFAM" id="SSF53383">
    <property type="entry name" value="PLP-dependent transferases"/>
    <property type="match status" value="1"/>
</dbReference>
<name>A0A1H0RH49_9ACTN</name>
<gene>
    <name evidence="8" type="primary">selA</name>
    <name evidence="11" type="ORF">SAMN04515671_3574</name>
</gene>
<dbReference type="PANTHER" id="PTHR32328:SF0">
    <property type="entry name" value="L-SERYL-TRNA(SEC) SELENIUM TRANSFERASE"/>
    <property type="match status" value="1"/>
</dbReference>
<keyword evidence="12" id="KW-1185">Reference proteome</keyword>
<comment type="catalytic activity">
    <reaction evidence="8">
        <text>L-seryl-tRNA(Sec) + selenophosphate + H(+) = L-selenocysteinyl-tRNA(Sec) + phosphate</text>
        <dbReference type="Rhea" id="RHEA:22728"/>
        <dbReference type="Rhea" id="RHEA-COMP:9742"/>
        <dbReference type="Rhea" id="RHEA-COMP:9743"/>
        <dbReference type="ChEBI" id="CHEBI:15378"/>
        <dbReference type="ChEBI" id="CHEBI:16144"/>
        <dbReference type="ChEBI" id="CHEBI:43474"/>
        <dbReference type="ChEBI" id="CHEBI:78533"/>
        <dbReference type="ChEBI" id="CHEBI:78573"/>
        <dbReference type="EC" id="2.9.1.1"/>
    </reaction>
</comment>
<protein>
    <recommendedName>
        <fullName evidence="8">L-seryl-tRNA(Sec) selenium transferase</fullName>
        <ecNumber evidence="8">2.9.1.1</ecNumber>
    </recommendedName>
    <alternativeName>
        <fullName evidence="8">Selenocysteine synthase</fullName>
        <shortName evidence="8">Sec synthase</shortName>
    </alternativeName>
    <alternativeName>
        <fullName evidence="8">Selenocysteinyl-tRNA(Sec) synthase</fullName>
    </alternativeName>
</protein>
<dbReference type="InterPro" id="IPR018319">
    <property type="entry name" value="SelA-like"/>
</dbReference>
<proteinExistence type="inferred from homology"/>
<dbReference type="PANTHER" id="PTHR32328">
    <property type="entry name" value="L-SERYL-TRNA(SEC) SELENIUM TRANSFERASE"/>
    <property type="match status" value="1"/>
</dbReference>
<feature type="modified residue" description="N6-(pyridoxal phosphate)lysine" evidence="8 9">
    <location>
        <position position="277"/>
    </location>
</feature>
<dbReference type="GO" id="GO:0001717">
    <property type="term" value="P:conversion of seryl-tRNAsec to selenocys-tRNAsec"/>
    <property type="evidence" value="ECO:0007669"/>
    <property type="project" value="UniProtKB-UniRule"/>
</dbReference>
<evidence type="ECO:0000256" key="4">
    <source>
        <dbReference type="ARBA" id="ARBA00022898"/>
    </source>
</evidence>
<comment type="function">
    <text evidence="8">Converts seryl-tRNA(Sec) to selenocysteinyl-tRNA(Sec) required for selenoprotein biosynthesis.</text>
</comment>
<dbReference type="STRING" id="1090615.SAMN04515671_3574"/>
<dbReference type="Proteomes" id="UP000198741">
    <property type="component" value="Chromosome I"/>
</dbReference>
<evidence type="ECO:0000256" key="5">
    <source>
        <dbReference type="ARBA" id="ARBA00022917"/>
    </source>
</evidence>
<evidence type="ECO:0000256" key="1">
    <source>
        <dbReference type="ARBA" id="ARBA00001933"/>
    </source>
</evidence>
<dbReference type="UniPathway" id="UPA00906">
    <property type="reaction ID" value="UER00896"/>
</dbReference>
<comment type="cofactor">
    <cofactor evidence="1 8 9">
        <name>pyridoxal 5'-phosphate</name>
        <dbReference type="ChEBI" id="CHEBI:597326"/>
    </cofactor>
</comment>
<dbReference type="Gene3D" id="3.90.1150.180">
    <property type="match status" value="1"/>
</dbReference>
<dbReference type="InterPro" id="IPR025862">
    <property type="entry name" value="SelA_trans_N_dom"/>
</dbReference>
<evidence type="ECO:0000313" key="12">
    <source>
        <dbReference type="Proteomes" id="UP000198741"/>
    </source>
</evidence>
<dbReference type="InterPro" id="IPR004534">
    <property type="entry name" value="SelA_trans"/>
</dbReference>
<reference evidence="11 12" key="1">
    <citation type="submission" date="2016-10" db="EMBL/GenBank/DDBJ databases">
        <authorList>
            <person name="de Groot N.N."/>
        </authorList>
    </citation>
    <scope>NUCLEOTIDE SEQUENCE [LARGE SCALE GENOMIC DNA]</scope>
    <source>
        <strain evidence="12">P4-7,KCTC 19426,CECT 7604</strain>
    </source>
</reference>
<keyword evidence="4 8" id="KW-0663">Pyridoxal phosphate</keyword>
<dbReference type="HAMAP" id="MF_00423">
    <property type="entry name" value="SelA"/>
    <property type="match status" value="1"/>
</dbReference>
<accession>A0A1H0RH49</accession>
<dbReference type="Pfam" id="PF03841">
    <property type="entry name" value="SelA"/>
    <property type="match status" value="1"/>
</dbReference>
<evidence type="ECO:0000313" key="11">
    <source>
        <dbReference type="EMBL" id="SDP28932.1"/>
    </source>
</evidence>
<dbReference type="GO" id="GO:0005737">
    <property type="term" value="C:cytoplasm"/>
    <property type="evidence" value="ECO:0007669"/>
    <property type="project" value="UniProtKB-SubCell"/>
</dbReference>
<evidence type="ECO:0000256" key="7">
    <source>
        <dbReference type="ARBA" id="ARBA00044507"/>
    </source>
</evidence>
<evidence type="ECO:0000256" key="6">
    <source>
        <dbReference type="ARBA" id="ARBA00023266"/>
    </source>
</evidence>
<evidence type="ECO:0000256" key="2">
    <source>
        <dbReference type="ARBA" id="ARBA00022490"/>
    </source>
</evidence>
<keyword evidence="6 8" id="KW-0711">Selenium</keyword>
<comment type="similarity">
    <text evidence="7 8">Belongs to the SelA family.</text>
</comment>
<dbReference type="AlphaFoldDB" id="A0A1H0RH49"/>
<evidence type="ECO:0000259" key="10">
    <source>
        <dbReference type="Pfam" id="PF12390"/>
    </source>
</evidence>
<dbReference type="RefSeq" id="WP_090478376.1">
    <property type="nucleotide sequence ID" value="NZ_LT629710.1"/>
</dbReference>
<dbReference type="NCBIfam" id="TIGR00474">
    <property type="entry name" value="selA"/>
    <property type="match status" value="1"/>
</dbReference>
<dbReference type="EMBL" id="LT629710">
    <property type="protein sequence ID" value="SDP28932.1"/>
    <property type="molecule type" value="Genomic_DNA"/>
</dbReference>
<dbReference type="Gene3D" id="3.40.640.10">
    <property type="entry name" value="Type I PLP-dependent aspartate aminotransferase-like (Major domain)"/>
    <property type="match status" value="1"/>
</dbReference>
<organism evidence="11 12">
    <name type="scientific">Nakamurella panacisegetis</name>
    <dbReference type="NCBI Taxonomy" id="1090615"/>
    <lineage>
        <taxon>Bacteria</taxon>
        <taxon>Bacillati</taxon>
        <taxon>Actinomycetota</taxon>
        <taxon>Actinomycetes</taxon>
        <taxon>Nakamurellales</taxon>
        <taxon>Nakamurellaceae</taxon>
        <taxon>Nakamurella</taxon>
    </lineage>
</organism>
<evidence type="ECO:0000256" key="3">
    <source>
        <dbReference type="ARBA" id="ARBA00022679"/>
    </source>
</evidence>
<dbReference type="InterPro" id="IPR015424">
    <property type="entry name" value="PyrdxlP-dep_Trfase"/>
</dbReference>
<sequence>MTDPRRAIPRTDTVVNDPRLRSATNRLGSRAVKAVVTEILSQVRAGTVPIDETVQRVLDRLPARASTLTPVINATGVVLHTNLGRACLSAAAVDAVVAASGYVDVEFDLAEGVRASRGRGALDALAIAVPAAESVVVVNNGAAALLLAVTTLAAGREIVISRGEMVEIGDHFRLPDLMTSAGARLREVGTTNRTVLADYAEAIGPDTGCVVKIHPSNFRIEGFTGSVSTAELATLGVDVIADVGSGLLEAEPLLPDEPDVSSALISGAAVVTCSGDKLLGGPQAGLVFGRADVVELMRRHPMARALRCDKLTLAALEATLRGPEPPASRALHVKSDQLRRRAEVVAAGLGATAVPSEGAVGGGGGPGVTLPGWAVALPAELAAVLRVGDPAVVGRIAGGRLLLDLRCVPADQDDALIGAVQQARSRIGLPCT</sequence>
<dbReference type="GO" id="GO:0001514">
    <property type="term" value="P:selenocysteine incorporation"/>
    <property type="evidence" value="ECO:0007669"/>
    <property type="project" value="UniProtKB-UniRule"/>
</dbReference>
<feature type="domain" description="L-seryl-tRNA selenium transferase N-terminal" evidence="10">
    <location>
        <begin position="5"/>
        <end position="44"/>
    </location>
</feature>
<keyword evidence="2 8" id="KW-0963">Cytoplasm</keyword>
<dbReference type="Pfam" id="PF12390">
    <property type="entry name" value="Se-cys_synth_N"/>
    <property type="match status" value="1"/>
</dbReference>
<dbReference type="InterPro" id="IPR015421">
    <property type="entry name" value="PyrdxlP-dep_Trfase_major"/>
</dbReference>
<dbReference type="EC" id="2.9.1.1" evidence="8"/>
<dbReference type="OrthoDB" id="9787096at2"/>
<evidence type="ECO:0000256" key="9">
    <source>
        <dbReference type="PIRSR" id="PIRSR618319-50"/>
    </source>
</evidence>
<comment type="pathway">
    <text evidence="8">Aminoacyl-tRNA biosynthesis; selenocysteinyl-tRNA(Sec) biosynthesis; selenocysteinyl-tRNA(Sec) from L-seryl-tRNA(Sec) (bacterial route): step 1/1.</text>
</comment>
<dbReference type="GO" id="GO:0004125">
    <property type="term" value="F:L-seryl-tRNA(Sec) selenium transferase activity"/>
    <property type="evidence" value="ECO:0007669"/>
    <property type="project" value="UniProtKB-UniRule"/>
</dbReference>
<keyword evidence="3 8" id="KW-0808">Transferase</keyword>